<gene>
    <name evidence="1" type="ORF">A2008_02550</name>
</gene>
<reference evidence="1 2" key="1">
    <citation type="journal article" date="2016" name="Nat. Commun.">
        <title>Thousands of microbial genomes shed light on interconnected biogeochemical processes in an aquifer system.</title>
        <authorList>
            <person name="Anantharaman K."/>
            <person name="Brown C.T."/>
            <person name="Hug L.A."/>
            <person name="Sharon I."/>
            <person name="Castelle C.J."/>
            <person name="Probst A.J."/>
            <person name="Thomas B.C."/>
            <person name="Singh A."/>
            <person name="Wilkins M.J."/>
            <person name="Karaoz U."/>
            <person name="Brodie E.L."/>
            <person name="Williams K.H."/>
            <person name="Hubbard S.S."/>
            <person name="Banfield J.F."/>
        </authorList>
    </citation>
    <scope>NUCLEOTIDE SEQUENCE [LARGE SCALE GENOMIC DNA]</scope>
</reference>
<organism evidence="1 2">
    <name type="scientific">Candidatus Wallbacteria bacterium GWC2_49_35</name>
    <dbReference type="NCBI Taxonomy" id="1817813"/>
    <lineage>
        <taxon>Bacteria</taxon>
        <taxon>Candidatus Walliibacteriota</taxon>
    </lineage>
</organism>
<accession>A0A1F7WVX7</accession>
<proteinExistence type="predicted"/>
<evidence type="ECO:0000313" key="1">
    <source>
        <dbReference type="EMBL" id="OGM06833.1"/>
    </source>
</evidence>
<dbReference type="AlphaFoldDB" id="A0A1F7WVX7"/>
<dbReference type="EMBL" id="MGFH01000051">
    <property type="protein sequence ID" value="OGM06833.1"/>
    <property type="molecule type" value="Genomic_DNA"/>
</dbReference>
<name>A0A1F7WVX7_9BACT</name>
<evidence type="ECO:0000313" key="2">
    <source>
        <dbReference type="Proteomes" id="UP000178735"/>
    </source>
</evidence>
<dbReference type="Proteomes" id="UP000178735">
    <property type="component" value="Unassembled WGS sequence"/>
</dbReference>
<sequence>MYQNFSIETFVKEQYLANQKASHMNAFAVISSKNIDFSDYLSFLKPPADIEDLQKYICDHPAIEMRELISVHEPIECENLINTGVVDSVEKQYVEDFDFHLLNLYFDVRPKYNLKLNSVAVNATFNDFALPSLRPRVISLFPTADVFKKSETVSGKVVVTGGKGFEFVADGEAGQAAKSGEADFVYDYRASRKSVMSAQTGSGFFYKFFTAADSTDTQTFRVRAILLRPRPVKKILMKISFIINEFPVEYHYASEIPVVESNVR</sequence>
<dbReference type="STRING" id="1817813.A2008_02550"/>
<comment type="caution">
    <text evidence="1">The sequence shown here is derived from an EMBL/GenBank/DDBJ whole genome shotgun (WGS) entry which is preliminary data.</text>
</comment>
<protein>
    <submittedName>
        <fullName evidence="1">Uncharacterized protein</fullName>
    </submittedName>
</protein>